<sequence length="205" mass="22566">MNQDLFDNVRRLVTTAAAGLAARRGEGLAEVLERLAQQDIGPGAFREPEPRSLPVLRHLPQCVGEAMVLDPRLASAIASVEDALQWQQSASYTDDLLGAGFSENYGWAEIIGPRGFFPGDDVLLGLLMLGPERHYRDHYHPAPELYWPLTAGSFWSRDGGPFVEQPQGAIIWHPSMALHATITRATPLLALWCWTRDTATPAQLA</sequence>
<dbReference type="Pfam" id="PF16867">
    <property type="entry name" value="DMSP_lyase"/>
    <property type="match status" value="1"/>
</dbReference>
<dbReference type="SUPFAM" id="SSF51182">
    <property type="entry name" value="RmlC-like cupins"/>
    <property type="match status" value="1"/>
</dbReference>
<dbReference type="GO" id="GO:0047869">
    <property type="term" value="F:dimethylpropiothetin dethiomethylase activity"/>
    <property type="evidence" value="ECO:0007669"/>
    <property type="project" value="InterPro"/>
</dbReference>
<keyword evidence="2" id="KW-1185">Reference proteome</keyword>
<dbReference type="InterPro" id="IPR031723">
    <property type="entry name" value="DMSP_lyase"/>
</dbReference>
<dbReference type="InterPro" id="IPR014710">
    <property type="entry name" value="RmlC-like_jellyroll"/>
</dbReference>
<comment type="caution">
    <text evidence="1">The sequence shown here is derived from an EMBL/GenBank/DDBJ whole genome shotgun (WGS) entry which is preliminary data.</text>
</comment>
<organism evidence="1 2">
    <name type="scientific">Aestuariivirga litoralis</name>
    <dbReference type="NCBI Taxonomy" id="2650924"/>
    <lineage>
        <taxon>Bacteria</taxon>
        <taxon>Pseudomonadati</taxon>
        <taxon>Pseudomonadota</taxon>
        <taxon>Alphaproteobacteria</taxon>
        <taxon>Hyphomicrobiales</taxon>
        <taxon>Aestuariivirgaceae</taxon>
        <taxon>Aestuariivirga</taxon>
    </lineage>
</organism>
<evidence type="ECO:0000313" key="1">
    <source>
        <dbReference type="EMBL" id="PZF77835.1"/>
    </source>
</evidence>
<name>A0A2W2AR89_9HYPH</name>
<gene>
    <name evidence="1" type="ORF">DK847_05255</name>
</gene>
<evidence type="ECO:0000313" key="2">
    <source>
        <dbReference type="Proteomes" id="UP000248795"/>
    </source>
</evidence>
<dbReference type="Proteomes" id="UP000248795">
    <property type="component" value="Unassembled WGS sequence"/>
</dbReference>
<dbReference type="EMBL" id="QKVK01000002">
    <property type="protein sequence ID" value="PZF77835.1"/>
    <property type="molecule type" value="Genomic_DNA"/>
</dbReference>
<dbReference type="Gene3D" id="2.60.120.10">
    <property type="entry name" value="Jelly Rolls"/>
    <property type="match status" value="1"/>
</dbReference>
<dbReference type="AlphaFoldDB" id="A0A2W2AR89"/>
<reference evidence="2" key="1">
    <citation type="submission" date="2018-06" db="EMBL/GenBank/DDBJ databases">
        <title>Aestuariibacter litoralis strain KCTC 52945T.</title>
        <authorList>
            <person name="Li X."/>
            <person name="Salam N."/>
            <person name="Li J.-L."/>
            <person name="Chen Y.-M."/>
            <person name="Yang Z.-W."/>
            <person name="Zhang L.-Y."/>
            <person name="Han M.-X."/>
            <person name="Xiao M."/>
            <person name="Li W.-J."/>
        </authorList>
    </citation>
    <scope>NUCLEOTIDE SEQUENCE [LARGE SCALE GENOMIC DNA]</scope>
    <source>
        <strain evidence="2">KCTC 52945</strain>
    </source>
</reference>
<accession>A0A2W2AR89</accession>
<proteinExistence type="predicted"/>
<dbReference type="RefSeq" id="WP_111196583.1">
    <property type="nucleotide sequence ID" value="NZ_QKVK01000002.1"/>
</dbReference>
<dbReference type="InterPro" id="IPR011051">
    <property type="entry name" value="RmlC_Cupin_sf"/>
</dbReference>
<protein>
    <submittedName>
        <fullName evidence="1">Transcriptional regulator</fullName>
    </submittedName>
</protein>